<reference evidence="1 2" key="1">
    <citation type="journal article" date="2015" name="Genome Announc.">
        <title>Closed Genome Sequence of Octadecabacter temperatus SB1, the First Mesophilic Species of the Genus Octadecabacter.</title>
        <authorList>
            <person name="Voget S."/>
            <person name="Billerbeck S."/>
            <person name="Simon M."/>
            <person name="Daniel R."/>
        </authorList>
    </citation>
    <scope>NUCLEOTIDE SEQUENCE [LARGE SCALE GENOMIC DNA]</scope>
    <source>
        <strain evidence="1 2">SB1</strain>
    </source>
</reference>
<dbReference type="OrthoDB" id="5117987at2"/>
<dbReference type="EMBL" id="CP012160">
    <property type="protein sequence ID" value="AKS44574.1"/>
    <property type="molecule type" value="Genomic_DNA"/>
</dbReference>
<organism evidence="1 2">
    <name type="scientific">Octadecabacter temperatus</name>
    <dbReference type="NCBI Taxonomy" id="1458307"/>
    <lineage>
        <taxon>Bacteria</taxon>
        <taxon>Pseudomonadati</taxon>
        <taxon>Pseudomonadota</taxon>
        <taxon>Alphaproteobacteria</taxon>
        <taxon>Rhodobacterales</taxon>
        <taxon>Roseobacteraceae</taxon>
        <taxon>Octadecabacter</taxon>
    </lineage>
</organism>
<dbReference type="KEGG" id="otm:OSB_00050"/>
<name>A0A0K0Y0V6_9RHOB</name>
<dbReference type="InterPro" id="IPR011008">
    <property type="entry name" value="Dimeric_a/b-barrel"/>
</dbReference>
<dbReference type="RefSeq" id="WP_049833057.1">
    <property type="nucleotide sequence ID" value="NZ_CP012160.1"/>
</dbReference>
<dbReference type="Proteomes" id="UP000067444">
    <property type="component" value="Chromosome"/>
</dbReference>
<evidence type="ECO:0000313" key="2">
    <source>
        <dbReference type="Proteomes" id="UP000067444"/>
    </source>
</evidence>
<proteinExistence type="predicted"/>
<dbReference type="PATRIC" id="fig|1458307.3.peg.5"/>
<sequence>MPKFLFVYHGGGMPETPEEGAKAMAAWAAWYETLGAATVDGGAPVGQSHTVSADGHVENGGANPVSGYTVIEAADYASACAHAKGNPMVVDGSGSVEVAQMVDM</sequence>
<dbReference type="Gene3D" id="3.30.70.1060">
    <property type="entry name" value="Dimeric alpha+beta barrel"/>
    <property type="match status" value="1"/>
</dbReference>
<evidence type="ECO:0000313" key="1">
    <source>
        <dbReference type="EMBL" id="AKS44574.1"/>
    </source>
</evidence>
<dbReference type="STRING" id="1458307.OSB_00050"/>
<accession>A0A0K0Y0V6</accession>
<dbReference type="SUPFAM" id="SSF54909">
    <property type="entry name" value="Dimeric alpha+beta barrel"/>
    <property type="match status" value="1"/>
</dbReference>
<dbReference type="AlphaFoldDB" id="A0A0K0Y0V6"/>
<keyword evidence="2" id="KW-1185">Reference proteome</keyword>
<protein>
    <submittedName>
        <fullName evidence="1">Uncharacterized protein</fullName>
    </submittedName>
</protein>
<gene>
    <name evidence="1" type="ORF">OSB_00050</name>
</gene>